<dbReference type="Gene3D" id="2.40.30.170">
    <property type="match status" value="1"/>
</dbReference>
<accession>A0A3N0VM88</accession>
<feature type="chain" id="PRO_5017975215" evidence="2">
    <location>
        <begin position="44"/>
        <end position="389"/>
    </location>
</feature>
<gene>
    <name evidence="4" type="ORF">ED208_03980</name>
</gene>
<evidence type="ECO:0000259" key="3">
    <source>
        <dbReference type="Pfam" id="PF25989"/>
    </source>
</evidence>
<dbReference type="InterPro" id="IPR058637">
    <property type="entry name" value="YknX-like_C"/>
</dbReference>
<dbReference type="SUPFAM" id="SSF111369">
    <property type="entry name" value="HlyD-like secretion proteins"/>
    <property type="match status" value="1"/>
</dbReference>
<keyword evidence="2" id="KW-0732">Signal</keyword>
<dbReference type="AlphaFoldDB" id="A0A3N0VM88"/>
<dbReference type="EMBL" id="RJVO01000001">
    <property type="protein sequence ID" value="ROH93690.1"/>
    <property type="molecule type" value="Genomic_DNA"/>
</dbReference>
<dbReference type="GO" id="GO:0015562">
    <property type="term" value="F:efflux transmembrane transporter activity"/>
    <property type="evidence" value="ECO:0007669"/>
    <property type="project" value="TreeGrafter"/>
</dbReference>
<evidence type="ECO:0000313" key="5">
    <source>
        <dbReference type="Proteomes" id="UP000282106"/>
    </source>
</evidence>
<dbReference type="Pfam" id="PF25989">
    <property type="entry name" value="YknX_C"/>
    <property type="match status" value="1"/>
</dbReference>
<proteinExistence type="inferred from homology"/>
<keyword evidence="5" id="KW-1185">Reference proteome</keyword>
<comment type="similarity">
    <text evidence="1">Belongs to the membrane fusion protein (MFP) (TC 8.A.1) family.</text>
</comment>
<dbReference type="InParanoid" id="A0A3N0VM88"/>
<comment type="caution">
    <text evidence="4">The sequence shown here is derived from an EMBL/GenBank/DDBJ whole genome shotgun (WGS) entry which is preliminary data.</text>
</comment>
<name>A0A3N0VM88_9GAMM</name>
<dbReference type="PANTHER" id="PTHR30469:SF38">
    <property type="entry name" value="HLYD FAMILY SECRETION PROTEIN"/>
    <property type="match status" value="1"/>
</dbReference>
<dbReference type="Gene3D" id="2.40.50.100">
    <property type="match status" value="1"/>
</dbReference>
<dbReference type="GO" id="GO:1990281">
    <property type="term" value="C:efflux pump complex"/>
    <property type="evidence" value="ECO:0007669"/>
    <property type="project" value="TreeGrafter"/>
</dbReference>
<evidence type="ECO:0000256" key="2">
    <source>
        <dbReference type="SAM" id="SignalP"/>
    </source>
</evidence>
<feature type="signal peptide" evidence="2">
    <location>
        <begin position="1"/>
        <end position="43"/>
    </location>
</feature>
<feature type="domain" description="YknX-like C-terminal permuted SH3-like" evidence="3">
    <location>
        <begin position="298"/>
        <end position="371"/>
    </location>
</feature>
<organism evidence="4 5">
    <name type="scientific">Stagnimonas aquatica</name>
    <dbReference type="NCBI Taxonomy" id="2689987"/>
    <lineage>
        <taxon>Bacteria</taxon>
        <taxon>Pseudomonadati</taxon>
        <taxon>Pseudomonadota</taxon>
        <taxon>Gammaproteobacteria</taxon>
        <taxon>Nevskiales</taxon>
        <taxon>Nevskiaceae</taxon>
        <taxon>Stagnimonas</taxon>
    </lineage>
</organism>
<dbReference type="Proteomes" id="UP000282106">
    <property type="component" value="Unassembled WGS sequence"/>
</dbReference>
<reference evidence="4 5" key="1">
    <citation type="submission" date="2018-10" db="EMBL/GenBank/DDBJ databases">
        <authorList>
            <person name="Chen W.-M."/>
        </authorList>
    </citation>
    <scope>NUCLEOTIDE SEQUENCE [LARGE SCALE GENOMIC DNA]</scope>
    <source>
        <strain evidence="4 5">THS-13</strain>
    </source>
</reference>
<dbReference type="NCBIfam" id="TIGR01730">
    <property type="entry name" value="RND_mfp"/>
    <property type="match status" value="1"/>
</dbReference>
<dbReference type="Gene3D" id="2.40.420.20">
    <property type="match status" value="1"/>
</dbReference>
<dbReference type="PANTHER" id="PTHR30469">
    <property type="entry name" value="MULTIDRUG RESISTANCE PROTEIN MDTA"/>
    <property type="match status" value="1"/>
</dbReference>
<evidence type="ECO:0000313" key="4">
    <source>
        <dbReference type="EMBL" id="ROH93690.1"/>
    </source>
</evidence>
<evidence type="ECO:0000256" key="1">
    <source>
        <dbReference type="ARBA" id="ARBA00009477"/>
    </source>
</evidence>
<protein>
    <submittedName>
        <fullName evidence="4">Efflux RND transporter periplasmic adaptor subunit</fullName>
    </submittedName>
</protein>
<sequence length="389" mass="41250">MNPRTAPLLRWRGRQALIRIFEARTMNRALLLSLLVLSASAFAQGGPAPSAVRVSRAELRAIAPSVTVTGVVQSRAAADLAAPVAGRLLWVAEPGTEVKAGDVVARFDIEELQLQRAEQQARVTRGEVAVKAAEREAERLRAAGTAISRVQLNQAEDVRDLAKGDLEIARVSLRQTQERLSRAVLRAPVAGVVSERIKRAGEEAARGELIARFADTGNLELRLFLPLRHVRAIHNGTEVRVLSASGIASAGKVRAVVPVGDARSQSFEALVDVASLKPQPPVGETLRVELPLEAARNALVVPRDAVVIRAEGNAVFRLRDGPQQSRVAERIPVRLGVADGAYVAVEGALAPDDEVVIRGAETLADGAPVKVVDLSSAVARQTGAAGGRG</sequence>
<dbReference type="InterPro" id="IPR006143">
    <property type="entry name" value="RND_pump_MFP"/>
</dbReference>
<dbReference type="Gene3D" id="1.10.287.470">
    <property type="entry name" value="Helix hairpin bin"/>
    <property type="match status" value="1"/>
</dbReference>